<name>A0AAQ3QJQ8_9LILI</name>
<keyword evidence="2" id="KW-1185">Reference proteome</keyword>
<sequence>MTTIAMAPVEKKQPTKAEWEMWALALRVSGGGNEGLQHKNAPRGVAVASGAWFVCGYHGEEGVSDDREKRTLVVSILFQLVWNSFLASARCY</sequence>
<dbReference type="Proteomes" id="UP001327560">
    <property type="component" value="Chromosome 6"/>
</dbReference>
<reference evidence="1 2" key="1">
    <citation type="submission" date="2023-10" db="EMBL/GenBank/DDBJ databases">
        <title>Chromosome-scale genome assembly provides insights into flower coloration mechanisms of Canna indica.</title>
        <authorList>
            <person name="Li C."/>
        </authorList>
    </citation>
    <scope>NUCLEOTIDE SEQUENCE [LARGE SCALE GENOMIC DNA]</scope>
    <source>
        <tissue evidence="1">Flower</tissue>
    </source>
</reference>
<evidence type="ECO:0000313" key="1">
    <source>
        <dbReference type="EMBL" id="WOL10665.1"/>
    </source>
</evidence>
<organism evidence="1 2">
    <name type="scientific">Canna indica</name>
    <name type="common">Indian-shot</name>
    <dbReference type="NCBI Taxonomy" id="4628"/>
    <lineage>
        <taxon>Eukaryota</taxon>
        <taxon>Viridiplantae</taxon>
        <taxon>Streptophyta</taxon>
        <taxon>Embryophyta</taxon>
        <taxon>Tracheophyta</taxon>
        <taxon>Spermatophyta</taxon>
        <taxon>Magnoliopsida</taxon>
        <taxon>Liliopsida</taxon>
        <taxon>Zingiberales</taxon>
        <taxon>Cannaceae</taxon>
        <taxon>Canna</taxon>
    </lineage>
</organism>
<gene>
    <name evidence="1" type="ORF">Cni_G19424</name>
</gene>
<accession>A0AAQ3QJQ8</accession>
<dbReference type="AlphaFoldDB" id="A0AAQ3QJQ8"/>
<dbReference type="EMBL" id="CP136895">
    <property type="protein sequence ID" value="WOL10665.1"/>
    <property type="molecule type" value="Genomic_DNA"/>
</dbReference>
<evidence type="ECO:0000313" key="2">
    <source>
        <dbReference type="Proteomes" id="UP001327560"/>
    </source>
</evidence>
<proteinExistence type="predicted"/>
<protein>
    <submittedName>
        <fullName evidence="1">Uncharacterized protein</fullName>
    </submittedName>
</protein>